<dbReference type="Proteomes" id="UP000243579">
    <property type="component" value="Unassembled WGS sequence"/>
</dbReference>
<keyword evidence="6" id="KW-0156">Chromatin regulator</keyword>
<dbReference type="Pfam" id="PF13637">
    <property type="entry name" value="Ank_4"/>
    <property type="match status" value="1"/>
</dbReference>
<dbReference type="InterPro" id="IPR036770">
    <property type="entry name" value="Ankyrin_rpt-contain_sf"/>
</dbReference>
<dbReference type="InterPro" id="IPR023801">
    <property type="entry name" value="His_deacetylse_dom"/>
</dbReference>
<feature type="domain" description="Histone deacetylase" evidence="12">
    <location>
        <begin position="171"/>
        <end position="515"/>
    </location>
</feature>
<keyword evidence="8" id="KW-0804">Transcription</keyword>
<feature type="compositionally biased region" description="Polar residues" evidence="11">
    <location>
        <begin position="558"/>
        <end position="571"/>
    </location>
</feature>
<keyword evidence="7" id="KW-0805">Transcription regulation</keyword>
<dbReference type="Pfam" id="PF00850">
    <property type="entry name" value="Hist_deacetyl"/>
    <property type="match status" value="1"/>
</dbReference>
<keyword evidence="10" id="KW-0040">ANK repeat</keyword>
<dbReference type="PROSITE" id="PS50088">
    <property type="entry name" value="ANK_REPEAT"/>
    <property type="match status" value="1"/>
</dbReference>
<dbReference type="Gene3D" id="3.40.800.20">
    <property type="entry name" value="Histone deacetylase domain"/>
    <property type="match status" value="1"/>
</dbReference>
<sequence length="587" mass="62867">MALGLHKACTALDEAAVRESLVAEDLNVDAFSAEGFTAIGLLALTPPKQHELAAQLAAVILAAGASLQRADPLGYAPLHVAAQLGNLNLLSLFTDHGADINARNARTGETPLHCAARFGQHHAIQCALSASEVDIAMRAATQCYMATREPSMRTLLLHHSDCMEHVTEHGHQESPDRIAAVLTAIDAHPSLNAPRVVLSSAFPMASFAAIRRVHADKYIDTLKNLHDQVPPAQSHGLMVLTPRIQVEVQGALLEQAKTAETCDTNFSRGTLRAALRAAGSVMHAIDRVVTRDARNAFCIVRPPGHHAGVAGLLRDAVSCGFCILNNVMVGAQHALDTYPGIVARVAIVDFDAHHGNGTEDILQQRRAHRGAATADDILFVSLHCFGDGFYPGSGQQHDLSTNVFNVALPPCWRADAAAADKGVHAFRRDLARVVVPLLRAFKPDLVLISAGFDGCKGDIGNKQHGNRDGPMGLDLRPDDFYWATTQLVRVANACCDGRVVSVLEGGYGRKEKRAGKTLVLDTLQESAIAHIRALAGDHVVVAEPELPVASPARRPQRQCPSTYKRTNSDSSPVAVADTPPTARRRNK</sequence>
<feature type="repeat" description="ANK" evidence="10">
    <location>
        <begin position="73"/>
        <end position="105"/>
    </location>
</feature>
<keyword evidence="5" id="KW-0378">Hydrolase</keyword>
<dbReference type="SUPFAM" id="SSF48403">
    <property type="entry name" value="Ankyrin repeat"/>
    <property type="match status" value="1"/>
</dbReference>
<dbReference type="SUPFAM" id="SSF52768">
    <property type="entry name" value="Arginase/deacetylase"/>
    <property type="match status" value="1"/>
</dbReference>
<dbReference type="InterPro" id="IPR000286">
    <property type="entry name" value="HDACs"/>
</dbReference>
<evidence type="ECO:0000256" key="5">
    <source>
        <dbReference type="ARBA" id="ARBA00022801"/>
    </source>
</evidence>
<dbReference type="Gene3D" id="1.25.40.20">
    <property type="entry name" value="Ankyrin repeat-containing domain"/>
    <property type="match status" value="1"/>
</dbReference>
<evidence type="ECO:0000256" key="9">
    <source>
        <dbReference type="ARBA" id="ARBA00023242"/>
    </source>
</evidence>
<evidence type="ECO:0000259" key="12">
    <source>
        <dbReference type="Pfam" id="PF00850"/>
    </source>
</evidence>
<gene>
    <name evidence="13" type="ORF">ACHHYP_09632</name>
</gene>
<dbReference type="PROSITE" id="PS50297">
    <property type="entry name" value="ANK_REP_REGION"/>
    <property type="match status" value="1"/>
</dbReference>
<dbReference type="STRING" id="1202772.A0A1V9YMR5"/>
<evidence type="ECO:0000256" key="8">
    <source>
        <dbReference type="ARBA" id="ARBA00023163"/>
    </source>
</evidence>
<evidence type="ECO:0000256" key="10">
    <source>
        <dbReference type="PROSITE-ProRule" id="PRU00023"/>
    </source>
</evidence>
<dbReference type="GO" id="GO:0000118">
    <property type="term" value="C:histone deacetylase complex"/>
    <property type="evidence" value="ECO:0007669"/>
    <property type="project" value="TreeGrafter"/>
</dbReference>
<dbReference type="SMART" id="SM00248">
    <property type="entry name" value="ANK"/>
    <property type="match status" value="2"/>
</dbReference>
<reference evidence="13 14" key="1">
    <citation type="journal article" date="2014" name="Genome Biol. Evol.">
        <title>The secreted proteins of Achlya hypogyna and Thraustotheca clavata identify the ancestral oomycete secretome and reveal gene acquisitions by horizontal gene transfer.</title>
        <authorList>
            <person name="Misner I."/>
            <person name="Blouin N."/>
            <person name="Leonard G."/>
            <person name="Richards T.A."/>
            <person name="Lane C.E."/>
        </authorList>
    </citation>
    <scope>NUCLEOTIDE SEQUENCE [LARGE SCALE GENOMIC DNA]</scope>
    <source>
        <strain evidence="13 14">ATCC 48635</strain>
    </source>
</reference>
<protein>
    <recommendedName>
        <fullName evidence="3">histone deacetylase</fullName>
        <ecNumber evidence="3">3.5.1.98</ecNumber>
    </recommendedName>
</protein>
<evidence type="ECO:0000256" key="7">
    <source>
        <dbReference type="ARBA" id="ARBA00023015"/>
    </source>
</evidence>
<dbReference type="AlphaFoldDB" id="A0A1V9YMR5"/>
<dbReference type="EC" id="3.5.1.98" evidence="3"/>
<evidence type="ECO:0000313" key="13">
    <source>
        <dbReference type="EMBL" id="OQR86991.1"/>
    </source>
</evidence>
<accession>A0A1V9YMR5</accession>
<dbReference type="GO" id="GO:0141221">
    <property type="term" value="F:histone deacetylase activity, hydrolytic mechanism"/>
    <property type="evidence" value="ECO:0007669"/>
    <property type="project" value="UniProtKB-EC"/>
</dbReference>
<evidence type="ECO:0000256" key="1">
    <source>
        <dbReference type="ARBA" id="ARBA00004123"/>
    </source>
</evidence>
<evidence type="ECO:0000256" key="6">
    <source>
        <dbReference type="ARBA" id="ARBA00022853"/>
    </source>
</evidence>
<evidence type="ECO:0000256" key="4">
    <source>
        <dbReference type="ARBA" id="ARBA00022491"/>
    </source>
</evidence>
<comment type="caution">
    <text evidence="13">The sequence shown here is derived from an EMBL/GenBank/DDBJ whole genome shotgun (WGS) entry which is preliminary data.</text>
</comment>
<dbReference type="PANTHER" id="PTHR10625">
    <property type="entry name" value="HISTONE DEACETYLASE HDAC1-RELATED"/>
    <property type="match status" value="1"/>
</dbReference>
<evidence type="ECO:0000256" key="11">
    <source>
        <dbReference type="SAM" id="MobiDB-lite"/>
    </source>
</evidence>
<dbReference type="GO" id="GO:0005737">
    <property type="term" value="C:cytoplasm"/>
    <property type="evidence" value="ECO:0007669"/>
    <property type="project" value="TreeGrafter"/>
</dbReference>
<evidence type="ECO:0000256" key="2">
    <source>
        <dbReference type="ARBA" id="ARBA00007738"/>
    </source>
</evidence>
<comment type="subcellular location">
    <subcellularLocation>
        <location evidence="1">Nucleus</location>
    </subcellularLocation>
</comment>
<evidence type="ECO:0000313" key="14">
    <source>
        <dbReference type="Proteomes" id="UP000243579"/>
    </source>
</evidence>
<dbReference type="GO" id="GO:0040029">
    <property type="term" value="P:epigenetic regulation of gene expression"/>
    <property type="evidence" value="ECO:0007669"/>
    <property type="project" value="TreeGrafter"/>
</dbReference>
<dbReference type="EMBL" id="JNBR01001471">
    <property type="protein sequence ID" value="OQR86991.1"/>
    <property type="molecule type" value="Genomic_DNA"/>
</dbReference>
<feature type="region of interest" description="Disordered" evidence="11">
    <location>
        <begin position="547"/>
        <end position="587"/>
    </location>
</feature>
<organism evidence="13 14">
    <name type="scientific">Achlya hypogyna</name>
    <name type="common">Oomycete</name>
    <name type="synonym">Protoachlya hypogyna</name>
    <dbReference type="NCBI Taxonomy" id="1202772"/>
    <lineage>
        <taxon>Eukaryota</taxon>
        <taxon>Sar</taxon>
        <taxon>Stramenopiles</taxon>
        <taxon>Oomycota</taxon>
        <taxon>Saprolegniomycetes</taxon>
        <taxon>Saprolegniales</taxon>
        <taxon>Achlyaceae</taxon>
        <taxon>Achlya</taxon>
    </lineage>
</organism>
<dbReference type="InterPro" id="IPR037138">
    <property type="entry name" value="His_deacetylse_dom_sf"/>
</dbReference>
<dbReference type="InterPro" id="IPR002110">
    <property type="entry name" value="Ankyrin_rpt"/>
</dbReference>
<name>A0A1V9YMR5_ACHHY</name>
<keyword evidence="14" id="KW-1185">Reference proteome</keyword>
<dbReference type="PANTHER" id="PTHR10625:SF5">
    <property type="entry name" value="HISTONE DEACETYLASE"/>
    <property type="match status" value="1"/>
</dbReference>
<dbReference type="InterPro" id="IPR023696">
    <property type="entry name" value="Ureohydrolase_dom_sf"/>
</dbReference>
<comment type="similarity">
    <text evidence="2">Belongs to the histone deacetylase family. HD type 2 subfamily.</text>
</comment>
<keyword evidence="4" id="KW-0678">Repressor</keyword>
<keyword evidence="9" id="KW-0539">Nucleus</keyword>
<dbReference type="PRINTS" id="PR01270">
    <property type="entry name" value="HDASUPER"/>
</dbReference>
<proteinExistence type="inferred from homology"/>
<evidence type="ECO:0000256" key="3">
    <source>
        <dbReference type="ARBA" id="ARBA00012111"/>
    </source>
</evidence>
<dbReference type="OrthoDB" id="424012at2759"/>